<evidence type="ECO:0000256" key="7">
    <source>
        <dbReference type="ARBA" id="ARBA00023128"/>
    </source>
</evidence>
<feature type="transmembrane region" description="Helical" evidence="11">
    <location>
        <begin position="102"/>
        <end position="124"/>
    </location>
</feature>
<dbReference type="AlphaFoldDB" id="A0A315VS16"/>
<evidence type="ECO:0000313" key="13">
    <source>
        <dbReference type="Proteomes" id="UP000250572"/>
    </source>
</evidence>
<dbReference type="PROSITE" id="PS50920">
    <property type="entry name" value="SOLCAR"/>
    <property type="match status" value="3"/>
</dbReference>
<evidence type="ECO:0000256" key="9">
    <source>
        <dbReference type="PROSITE-ProRule" id="PRU00282"/>
    </source>
</evidence>
<evidence type="ECO:0000256" key="1">
    <source>
        <dbReference type="ARBA" id="ARBA00004448"/>
    </source>
</evidence>
<dbReference type="PANTHER" id="PTHR24089">
    <property type="entry name" value="SOLUTE CARRIER FAMILY 25"/>
    <property type="match status" value="1"/>
</dbReference>
<proteinExistence type="inferred from homology"/>
<comment type="subcellular location">
    <subcellularLocation>
        <location evidence="1">Mitochondrion inner membrane</location>
        <topology evidence="1">Multi-pass membrane protein</topology>
    </subcellularLocation>
</comment>
<dbReference type="InterPro" id="IPR002067">
    <property type="entry name" value="MCP"/>
</dbReference>
<keyword evidence="7" id="KW-0496">Mitochondrion</keyword>
<evidence type="ECO:0000256" key="8">
    <source>
        <dbReference type="ARBA" id="ARBA00023136"/>
    </source>
</evidence>
<keyword evidence="4 9" id="KW-0812">Transmembrane</keyword>
<feature type="non-terminal residue" evidence="12">
    <location>
        <position position="327"/>
    </location>
</feature>
<evidence type="ECO:0008006" key="14">
    <source>
        <dbReference type="Google" id="ProtNLM"/>
    </source>
</evidence>
<dbReference type="GO" id="GO:0005743">
    <property type="term" value="C:mitochondrial inner membrane"/>
    <property type="evidence" value="ECO:0007669"/>
    <property type="project" value="UniProtKB-SubCell"/>
</dbReference>
<dbReference type="Proteomes" id="UP000250572">
    <property type="component" value="Unassembled WGS sequence"/>
</dbReference>
<reference evidence="12 13" key="1">
    <citation type="journal article" date="2018" name="G3 (Bethesda)">
        <title>A High-Quality Reference Genome for the Invasive Mosquitofish Gambusia affinis Using a Chicago Library.</title>
        <authorList>
            <person name="Hoffberg S.L."/>
            <person name="Troendle N.J."/>
            <person name="Glenn T.C."/>
            <person name="Mahmud O."/>
            <person name="Louha S."/>
            <person name="Chalopin D."/>
            <person name="Bennetzen J.L."/>
            <person name="Mauricio R."/>
        </authorList>
    </citation>
    <scope>NUCLEOTIDE SEQUENCE [LARGE SCALE GENOMIC DNA]</scope>
    <source>
        <strain evidence="12">NE01/NJP1002.9</strain>
        <tissue evidence="12">Muscle</tissue>
    </source>
</reference>
<evidence type="ECO:0000313" key="12">
    <source>
        <dbReference type="EMBL" id="PWA26036.1"/>
    </source>
</evidence>
<evidence type="ECO:0000256" key="5">
    <source>
        <dbReference type="ARBA" id="ARBA00022737"/>
    </source>
</evidence>
<dbReference type="InterPro" id="IPR002167">
    <property type="entry name" value="GDC-like"/>
</dbReference>
<dbReference type="STRING" id="33528.ENSGAFP00000013970"/>
<accession>A0A315VS16</accession>
<dbReference type="GO" id="GO:0055085">
    <property type="term" value="P:transmembrane transport"/>
    <property type="evidence" value="ECO:0007669"/>
    <property type="project" value="InterPro"/>
</dbReference>
<keyword evidence="13" id="KW-1185">Reference proteome</keyword>
<keyword evidence="5" id="KW-0677">Repeat</keyword>
<dbReference type="InterPro" id="IPR023395">
    <property type="entry name" value="MCP_dom_sf"/>
</dbReference>
<organism evidence="12 13">
    <name type="scientific">Gambusia affinis</name>
    <name type="common">Western mosquitofish</name>
    <name type="synonym">Heterandria affinis</name>
    <dbReference type="NCBI Taxonomy" id="33528"/>
    <lineage>
        <taxon>Eukaryota</taxon>
        <taxon>Metazoa</taxon>
        <taxon>Chordata</taxon>
        <taxon>Craniata</taxon>
        <taxon>Vertebrata</taxon>
        <taxon>Euteleostomi</taxon>
        <taxon>Actinopterygii</taxon>
        <taxon>Neopterygii</taxon>
        <taxon>Teleostei</taxon>
        <taxon>Neoteleostei</taxon>
        <taxon>Acanthomorphata</taxon>
        <taxon>Ovalentaria</taxon>
        <taxon>Atherinomorphae</taxon>
        <taxon>Cyprinodontiformes</taxon>
        <taxon>Poeciliidae</taxon>
        <taxon>Poeciliinae</taxon>
        <taxon>Gambusia</taxon>
    </lineage>
</organism>
<evidence type="ECO:0000256" key="11">
    <source>
        <dbReference type="SAM" id="Phobius"/>
    </source>
</evidence>
<dbReference type="PRINTS" id="PR00926">
    <property type="entry name" value="MITOCARRIER"/>
</dbReference>
<feature type="repeat" description="Solcar" evidence="9">
    <location>
        <begin position="128"/>
        <end position="211"/>
    </location>
</feature>
<keyword evidence="6" id="KW-0999">Mitochondrion inner membrane</keyword>
<evidence type="ECO:0000256" key="4">
    <source>
        <dbReference type="ARBA" id="ARBA00022692"/>
    </source>
</evidence>
<feature type="non-terminal residue" evidence="12">
    <location>
        <position position="1"/>
    </location>
</feature>
<dbReference type="EMBL" id="NHOQ01001229">
    <property type="protein sequence ID" value="PWA26036.1"/>
    <property type="molecule type" value="Genomic_DNA"/>
</dbReference>
<evidence type="ECO:0000256" key="6">
    <source>
        <dbReference type="ARBA" id="ARBA00022792"/>
    </source>
</evidence>
<evidence type="ECO:0000256" key="2">
    <source>
        <dbReference type="ARBA" id="ARBA00006375"/>
    </source>
</evidence>
<dbReference type="Pfam" id="PF00153">
    <property type="entry name" value="Mito_carr"/>
    <property type="match status" value="3"/>
</dbReference>
<gene>
    <name evidence="12" type="ORF">CCH79_00001662</name>
</gene>
<feature type="repeat" description="Solcar" evidence="9">
    <location>
        <begin position="1"/>
        <end position="76"/>
    </location>
</feature>
<comment type="caution">
    <text evidence="12">The sequence shown here is derived from an EMBL/GenBank/DDBJ whole genome shotgun (WGS) entry which is preliminary data.</text>
</comment>
<keyword evidence="11" id="KW-1133">Transmembrane helix</keyword>
<dbReference type="Gene3D" id="1.50.40.10">
    <property type="entry name" value="Mitochondrial carrier domain"/>
    <property type="match status" value="1"/>
</dbReference>
<feature type="repeat" description="Solcar" evidence="9">
    <location>
        <begin position="233"/>
        <end position="323"/>
    </location>
</feature>
<evidence type="ECO:0000256" key="3">
    <source>
        <dbReference type="ARBA" id="ARBA00022448"/>
    </source>
</evidence>
<dbReference type="SUPFAM" id="SSF103506">
    <property type="entry name" value="Mitochondrial carrier"/>
    <property type="match status" value="2"/>
</dbReference>
<dbReference type="InterPro" id="IPR018108">
    <property type="entry name" value="MCP_transmembrane"/>
</dbReference>
<evidence type="ECO:0000256" key="10">
    <source>
        <dbReference type="RuleBase" id="RU000488"/>
    </source>
</evidence>
<keyword evidence="3 10" id="KW-0813">Transport</keyword>
<comment type="similarity">
    <text evidence="2 10">Belongs to the mitochondrial carrier (TC 2.A.29) family.</text>
</comment>
<protein>
    <recommendedName>
        <fullName evidence="14">Solute carrier family 25 member 16</fullName>
    </recommendedName>
</protein>
<dbReference type="PRINTS" id="PR00928">
    <property type="entry name" value="GRAVESDC"/>
</dbReference>
<name>A0A315VS16_GAMAF</name>
<sequence length="327" mass="36438">VAGCCAKTSIAPLDRVKILLQGQNPHYKHLGVFSTFMAVPKKEGILGLYRGNGAMMVRIFPYGAIQFMAFDKYKKLLNKRIGISVHIHRLMAGSMAGIDRPFLTVPHVLLAQIVLLDFCLLFFFYCDLMIFAYVLSGMTAVICTYPLDVVRARLAFQVKGDQRYCGIIDVFRSIYRKEGASGFYRGLTPTLVGMAPYAGLSFFTFGTLKSQGLKHFPEQMGRPSSDNPDVLVLKAHINLLCGGVAGAFAQTVSYPLDVARRRMQLGSVLPDSDKCGSPLKTLKYVYNTYGIKRGLYRGLSLNYIRCVPSQAMAFTTYEFMKQVLHLN</sequence>
<keyword evidence="8 9" id="KW-0472">Membrane</keyword>